<evidence type="ECO:0000313" key="4">
    <source>
        <dbReference type="WBParaSite" id="nRc.2.0.1.t04873-RA"/>
    </source>
</evidence>
<evidence type="ECO:0000313" key="3">
    <source>
        <dbReference type="Proteomes" id="UP000887565"/>
    </source>
</evidence>
<feature type="region of interest" description="Disordered" evidence="1">
    <location>
        <begin position="52"/>
        <end position="71"/>
    </location>
</feature>
<accession>A0A915HSH1</accession>
<reference evidence="4" key="1">
    <citation type="submission" date="2022-11" db="UniProtKB">
        <authorList>
            <consortium name="WormBaseParasite"/>
        </authorList>
    </citation>
    <scope>IDENTIFICATION</scope>
</reference>
<keyword evidence="2" id="KW-0812">Transmembrane</keyword>
<feature type="transmembrane region" description="Helical" evidence="2">
    <location>
        <begin position="108"/>
        <end position="126"/>
    </location>
</feature>
<organism evidence="3 4">
    <name type="scientific">Romanomermis culicivorax</name>
    <name type="common">Nematode worm</name>
    <dbReference type="NCBI Taxonomy" id="13658"/>
    <lineage>
        <taxon>Eukaryota</taxon>
        <taxon>Metazoa</taxon>
        <taxon>Ecdysozoa</taxon>
        <taxon>Nematoda</taxon>
        <taxon>Enoplea</taxon>
        <taxon>Dorylaimia</taxon>
        <taxon>Mermithida</taxon>
        <taxon>Mermithoidea</taxon>
        <taxon>Mermithidae</taxon>
        <taxon>Romanomermis</taxon>
    </lineage>
</organism>
<name>A0A915HSH1_ROMCU</name>
<feature type="transmembrane region" description="Helical" evidence="2">
    <location>
        <begin position="138"/>
        <end position="159"/>
    </location>
</feature>
<sequence length="169" mass="19816">MVIKPNLLDTLKQKIFARFRGGSNDLETGCPAKVVETSTTAEKIDEVQKFVDDEKSQQQQQKEINDSNKQYDRQRTSTFRRSFSTFDHNQKRYRTIFDRVHCWSAAKWVVAVEFFVSSLFLIDYVINNEKKQNYFPKAFLLIGVCLNSLSILAIFLYVFGMYKCVFLLH</sequence>
<dbReference type="AlphaFoldDB" id="A0A915HSH1"/>
<protein>
    <submittedName>
        <fullName evidence="4">Uncharacterized protein</fullName>
    </submittedName>
</protein>
<evidence type="ECO:0000256" key="1">
    <source>
        <dbReference type="SAM" id="MobiDB-lite"/>
    </source>
</evidence>
<evidence type="ECO:0000256" key="2">
    <source>
        <dbReference type="SAM" id="Phobius"/>
    </source>
</evidence>
<keyword evidence="3" id="KW-1185">Reference proteome</keyword>
<dbReference type="Proteomes" id="UP000887565">
    <property type="component" value="Unplaced"/>
</dbReference>
<keyword evidence="2" id="KW-1133">Transmembrane helix</keyword>
<keyword evidence="2" id="KW-0472">Membrane</keyword>
<proteinExistence type="predicted"/>
<dbReference type="WBParaSite" id="nRc.2.0.1.t04873-RA">
    <property type="protein sequence ID" value="nRc.2.0.1.t04873-RA"/>
    <property type="gene ID" value="nRc.2.0.1.g04873"/>
</dbReference>